<dbReference type="Pfam" id="PF17179">
    <property type="entry name" value="Fer4_22"/>
    <property type="match status" value="1"/>
</dbReference>
<keyword evidence="3" id="KW-0411">Iron-sulfur</keyword>
<dbReference type="SUPFAM" id="SSF46548">
    <property type="entry name" value="alpha-helical ferredoxin"/>
    <property type="match status" value="1"/>
</dbReference>
<dbReference type="InterPro" id="IPR009051">
    <property type="entry name" value="Helical_ferredxn"/>
</dbReference>
<evidence type="ECO:0000313" key="6">
    <source>
        <dbReference type="Proteomes" id="UP000063964"/>
    </source>
</evidence>
<dbReference type="EMBL" id="CP014230">
    <property type="protein sequence ID" value="AMD93608.1"/>
    <property type="molecule type" value="Genomic_DNA"/>
</dbReference>
<sequence length="341" mass="37914">MERFITLENLIRLAEELAANHRVLAPVVTGGIVTFRRFQPGMTIDLSRMAAVSPKAATFPQTETLLTVRREHEDQKPELQEVLPQGQNVVIGCRPCGARGKLVFDPVYETDKIKDPYYLQRRNNTVFLTLTCDRPETTCFCHSVGGGPADPAGSDVLLTLVEGGYVARSVTPRGEDILKTAVFEDAGDRGKTADEKQAAARALMGEAHDYTTAPARLLARFDDMDFWRAQSDKCISCGACTYMCPTCYCFNITDDDLGLASRRIRTWDNCMSHTFTLEGSGHNPRSTKAHRLKNRVGHKFSYYPDLHKGFIACCGCGRCIKQCPSGVDIRQIVKDAQEYSE</sequence>
<dbReference type="AlphaFoldDB" id="A0A0X8JRM1"/>
<dbReference type="PROSITE" id="PS00198">
    <property type="entry name" value="4FE4S_FER_1"/>
    <property type="match status" value="2"/>
</dbReference>
<keyword evidence="1" id="KW-0479">Metal-binding</keyword>
<feature type="domain" description="4Fe-4S ferredoxin-type" evidence="4">
    <location>
        <begin position="302"/>
        <end position="335"/>
    </location>
</feature>
<dbReference type="Gene3D" id="1.10.1060.10">
    <property type="entry name" value="Alpha-helical ferredoxin"/>
    <property type="match status" value="1"/>
</dbReference>
<dbReference type="PANTHER" id="PTHR40447:SF1">
    <property type="entry name" value="ANAEROBIC SULFITE REDUCTASE SUBUNIT A"/>
    <property type="match status" value="1"/>
</dbReference>
<dbReference type="Proteomes" id="UP000063964">
    <property type="component" value="Chromosome"/>
</dbReference>
<dbReference type="GO" id="GO:0046872">
    <property type="term" value="F:metal ion binding"/>
    <property type="evidence" value="ECO:0007669"/>
    <property type="project" value="UniProtKB-KW"/>
</dbReference>
<evidence type="ECO:0000256" key="2">
    <source>
        <dbReference type="ARBA" id="ARBA00023004"/>
    </source>
</evidence>
<gene>
    <name evidence="5" type="ORF">AXF15_11185</name>
</gene>
<feature type="domain" description="4Fe-4S ferredoxin-type" evidence="4">
    <location>
        <begin position="225"/>
        <end position="255"/>
    </location>
</feature>
<dbReference type="InterPro" id="IPR017896">
    <property type="entry name" value="4Fe4S_Fe-S-bd"/>
</dbReference>
<dbReference type="KEGG" id="doa:AXF15_11185"/>
<name>A0A0X8JRM1_9BACT</name>
<evidence type="ECO:0000256" key="3">
    <source>
        <dbReference type="ARBA" id="ARBA00023014"/>
    </source>
</evidence>
<dbReference type="OrthoDB" id="9795302at2"/>
<dbReference type="STRING" id="888061.AXF15_11185"/>
<dbReference type="InterPro" id="IPR017900">
    <property type="entry name" value="4Fe4S_Fe_S_CS"/>
</dbReference>
<dbReference type="GO" id="GO:0051536">
    <property type="term" value="F:iron-sulfur cluster binding"/>
    <property type="evidence" value="ECO:0007669"/>
    <property type="project" value="UniProtKB-KW"/>
</dbReference>
<keyword evidence="6" id="KW-1185">Reference proteome</keyword>
<evidence type="ECO:0000256" key="1">
    <source>
        <dbReference type="ARBA" id="ARBA00022723"/>
    </source>
</evidence>
<accession>A0A0X8JRM1</accession>
<dbReference type="PANTHER" id="PTHR40447">
    <property type="entry name" value="ANAEROBIC SULFITE REDUCTASE SUBUNIT A"/>
    <property type="match status" value="1"/>
</dbReference>
<organism evidence="5 6">
    <name type="scientific">Desulfomicrobium orale DSM 12838</name>
    <dbReference type="NCBI Taxonomy" id="888061"/>
    <lineage>
        <taxon>Bacteria</taxon>
        <taxon>Pseudomonadati</taxon>
        <taxon>Thermodesulfobacteriota</taxon>
        <taxon>Desulfovibrionia</taxon>
        <taxon>Desulfovibrionales</taxon>
        <taxon>Desulfomicrobiaceae</taxon>
        <taxon>Desulfomicrobium</taxon>
    </lineage>
</organism>
<protein>
    <submittedName>
        <fullName evidence="5">Hydrogenase</fullName>
    </submittedName>
</protein>
<keyword evidence="2" id="KW-0408">Iron</keyword>
<evidence type="ECO:0000259" key="4">
    <source>
        <dbReference type="PROSITE" id="PS51379"/>
    </source>
</evidence>
<reference evidence="6" key="1">
    <citation type="submission" date="2016-02" db="EMBL/GenBank/DDBJ databases">
        <authorList>
            <person name="Holder M.E."/>
            <person name="Ajami N.J."/>
            <person name="Petrosino J.F."/>
        </authorList>
    </citation>
    <scope>NUCLEOTIDE SEQUENCE [LARGE SCALE GENOMIC DNA]</scope>
    <source>
        <strain evidence="6">DSM 12838</strain>
    </source>
</reference>
<proteinExistence type="predicted"/>
<dbReference type="RefSeq" id="WP_066607469.1">
    <property type="nucleotide sequence ID" value="NZ_CP014230.1"/>
</dbReference>
<evidence type="ECO:0000313" key="5">
    <source>
        <dbReference type="EMBL" id="AMD93608.1"/>
    </source>
</evidence>
<dbReference type="PROSITE" id="PS51379">
    <property type="entry name" value="4FE4S_FER_2"/>
    <property type="match status" value="2"/>
</dbReference>